<keyword evidence="7" id="KW-1185">Reference proteome</keyword>
<evidence type="ECO:0000259" key="5">
    <source>
        <dbReference type="Pfam" id="PF07992"/>
    </source>
</evidence>
<comment type="similarity">
    <text evidence="1">Belongs to the FAD-dependent oxidoreductase family.</text>
</comment>
<dbReference type="PANTHER" id="PTHR43735">
    <property type="entry name" value="APOPTOSIS-INDUCING FACTOR 1"/>
    <property type="match status" value="1"/>
</dbReference>
<dbReference type="STRING" id="73230.A0A2B7Z7M8"/>
<dbReference type="Gene3D" id="3.50.50.100">
    <property type="match status" value="1"/>
</dbReference>
<dbReference type="GO" id="GO:0050660">
    <property type="term" value="F:flavin adenine dinucleotide binding"/>
    <property type="evidence" value="ECO:0007669"/>
    <property type="project" value="TreeGrafter"/>
</dbReference>
<keyword evidence="3" id="KW-0274">FAD</keyword>
<keyword evidence="2" id="KW-0285">Flavoprotein</keyword>
<dbReference type="InterPro" id="IPR036188">
    <property type="entry name" value="FAD/NAD-bd_sf"/>
</dbReference>
<evidence type="ECO:0000256" key="1">
    <source>
        <dbReference type="ARBA" id="ARBA00006442"/>
    </source>
</evidence>
<evidence type="ECO:0000313" key="7">
    <source>
        <dbReference type="Proteomes" id="UP000226031"/>
    </source>
</evidence>
<accession>A0A2B7Z7M8</accession>
<evidence type="ECO:0000313" key="6">
    <source>
        <dbReference type="EMBL" id="PGH29223.1"/>
    </source>
</evidence>
<dbReference type="InterPro" id="IPR023753">
    <property type="entry name" value="FAD/NAD-binding_dom"/>
</dbReference>
<proteinExistence type="inferred from homology"/>
<name>A0A2B7Z7M8_9EURO</name>
<organism evidence="6 7">
    <name type="scientific">[Emmonsia] crescens</name>
    <dbReference type="NCBI Taxonomy" id="73230"/>
    <lineage>
        <taxon>Eukaryota</taxon>
        <taxon>Fungi</taxon>
        <taxon>Dikarya</taxon>
        <taxon>Ascomycota</taxon>
        <taxon>Pezizomycotina</taxon>
        <taxon>Eurotiomycetes</taxon>
        <taxon>Eurotiomycetidae</taxon>
        <taxon>Onygenales</taxon>
        <taxon>Ajellomycetaceae</taxon>
        <taxon>Emergomyces</taxon>
    </lineage>
</organism>
<dbReference type="VEuPathDB" id="FungiDB:EMCG_06987"/>
<dbReference type="Proteomes" id="UP000226031">
    <property type="component" value="Unassembled WGS sequence"/>
</dbReference>
<evidence type="ECO:0000256" key="2">
    <source>
        <dbReference type="ARBA" id="ARBA00022630"/>
    </source>
</evidence>
<dbReference type="AlphaFoldDB" id="A0A2B7Z7M8"/>
<dbReference type="GO" id="GO:0005737">
    <property type="term" value="C:cytoplasm"/>
    <property type="evidence" value="ECO:0007669"/>
    <property type="project" value="TreeGrafter"/>
</dbReference>
<reference evidence="6 7" key="1">
    <citation type="submission" date="2017-10" db="EMBL/GenBank/DDBJ databases">
        <title>Comparative genomics in systemic dimorphic fungi from Ajellomycetaceae.</title>
        <authorList>
            <person name="Munoz J.F."/>
            <person name="Mcewen J.G."/>
            <person name="Clay O.K."/>
            <person name="Cuomo C.A."/>
        </authorList>
    </citation>
    <scope>NUCLEOTIDE SEQUENCE [LARGE SCALE GENOMIC DNA]</scope>
    <source>
        <strain evidence="6 7">UAMH4076</strain>
    </source>
</reference>
<keyword evidence="4" id="KW-0560">Oxidoreductase</keyword>
<dbReference type="PRINTS" id="PR00411">
    <property type="entry name" value="PNDRDTASEI"/>
</dbReference>
<evidence type="ECO:0000256" key="3">
    <source>
        <dbReference type="ARBA" id="ARBA00022827"/>
    </source>
</evidence>
<evidence type="ECO:0000256" key="4">
    <source>
        <dbReference type="ARBA" id="ARBA00023002"/>
    </source>
</evidence>
<dbReference type="PANTHER" id="PTHR43735:SF3">
    <property type="entry name" value="FERROPTOSIS SUPPRESSOR PROTEIN 1"/>
    <property type="match status" value="1"/>
</dbReference>
<dbReference type="Pfam" id="PF07992">
    <property type="entry name" value="Pyr_redox_2"/>
    <property type="match status" value="1"/>
</dbReference>
<dbReference type="PRINTS" id="PR00368">
    <property type="entry name" value="FADPNR"/>
</dbReference>
<feature type="domain" description="FAD/NAD(P)-binding" evidence="5">
    <location>
        <begin position="6"/>
        <end position="315"/>
    </location>
</feature>
<dbReference type="GO" id="GO:0004174">
    <property type="term" value="F:electron-transferring-flavoprotein dehydrogenase activity"/>
    <property type="evidence" value="ECO:0007669"/>
    <property type="project" value="TreeGrafter"/>
</dbReference>
<dbReference type="SUPFAM" id="SSF51905">
    <property type="entry name" value="FAD/NAD(P)-binding domain"/>
    <property type="match status" value="1"/>
</dbReference>
<dbReference type="EMBL" id="PDND01000263">
    <property type="protein sequence ID" value="PGH29223.1"/>
    <property type="molecule type" value="Genomic_DNA"/>
</dbReference>
<gene>
    <name evidence="6" type="ORF">GX50_08035</name>
</gene>
<protein>
    <recommendedName>
        <fullName evidence="5">FAD/NAD(P)-binding domain-containing protein</fullName>
    </recommendedName>
</protein>
<comment type="caution">
    <text evidence="6">The sequence shown here is derived from an EMBL/GenBank/DDBJ whole genome shotgun (WGS) entry which is preliminary data.</text>
</comment>
<sequence>MATTKTVVIIGASWAGIKTAHTILKSIPDVKVILVNPSSKHYYNIAAPRVLAKPEAFKPDQYMFTIPELFQKYDTKLVSFVQGAARSIDVDGKTITVAVTGAEAEGKELGESVISFDYLVIASGSTTTATLGQGSVLAPFKTTGSDEIQHAIEQAQKIISEAKTIIVGGAGAVGVEFCGELGEAFQGEKDTSITLLTRTDRILPGLKASASKKAHDILSKLGVNIRTSAIVTSASQDPSSKKWIVTLEGGETLTADAYIATTGVIPNNDFIPADLKAGDGWVPVDAEFRVQRTDGKSNEKLPIYAVGDITTHTPRMLAKIAGQVPVLVANLKADIEKSEGKRPQYSSSDTILMFVPIGARSGTGQLWFFVVWGWLVALLKGKDFFLSMANSLLKK</sequence>